<gene>
    <name evidence="2" type="ORF">Athai_34990</name>
</gene>
<feature type="compositionally biased region" description="Basic residues" evidence="1">
    <location>
        <begin position="343"/>
        <end position="357"/>
    </location>
</feature>
<sequence length="510" mass="52967">MALMTGDEDRAEPALSGDVLAADGSPVASVADLPAGGHPADDDLAATIADLTADDLPPAERRRLLGRLAGQAGRTGWRLLARPRGALRWVGETVLDIAPHVPVRDLATLQRHHPGLDGEALAERVVRNASRVTAGIGAAGGGLSAVEWTAPPTLLTAPVLLSAETVAVVAVELKLIGELHEVYRIPVPRGPSGAIALVGSWAGRRGITLTSAGRGLGASLGLAARRELADRLLRRFGRNLTTLGPLLTGAAVGAELNRRATRAVGAAVRRDLARRAVRAPTPPGWAPPGGYPPPSRQPPPAAAPWRQPPPAAAPGWRPPGGHPPAPPGPYPRLRPARTPRPAPLRRHRLRRAARPVRGHAADRHGLGNARRRLRPGMAFGALAGARPAGGGRGAPGVPGGQTRWSAVRRRASASRCGCRELMIQYGVGSSGSSSTMRTAPGIHGRWITNASGCASTDSSRRLSSGVSGSTVAITERGNRASSMVSSVSVTATRIRPHHHRPATTRPSTTT</sequence>
<evidence type="ECO:0000313" key="3">
    <source>
        <dbReference type="Proteomes" id="UP000611640"/>
    </source>
</evidence>
<dbReference type="KEGG" id="atl:Athai_34990"/>
<dbReference type="Proteomes" id="UP000611640">
    <property type="component" value="Chromosome"/>
</dbReference>
<feature type="region of interest" description="Disordered" evidence="1">
    <location>
        <begin position="385"/>
        <end position="404"/>
    </location>
</feature>
<organism evidence="2 3">
    <name type="scientific">Actinocatenispora thailandica</name>
    <dbReference type="NCBI Taxonomy" id="227318"/>
    <lineage>
        <taxon>Bacteria</taxon>
        <taxon>Bacillati</taxon>
        <taxon>Actinomycetota</taxon>
        <taxon>Actinomycetes</taxon>
        <taxon>Micromonosporales</taxon>
        <taxon>Micromonosporaceae</taxon>
        <taxon>Actinocatenispora</taxon>
    </lineage>
</organism>
<feature type="region of interest" description="Disordered" evidence="1">
    <location>
        <begin position="274"/>
        <end position="362"/>
    </location>
</feature>
<feature type="compositionally biased region" description="Pro residues" evidence="1">
    <location>
        <begin position="280"/>
        <end position="342"/>
    </location>
</feature>
<feature type="compositionally biased region" description="Gly residues" evidence="1">
    <location>
        <begin position="387"/>
        <end position="399"/>
    </location>
</feature>
<name>A0A7R7DQR3_9ACTN</name>
<accession>A0A7R7DQR3</accession>
<keyword evidence="3" id="KW-1185">Reference proteome</keyword>
<proteinExistence type="predicted"/>
<evidence type="ECO:0000256" key="1">
    <source>
        <dbReference type="SAM" id="MobiDB-lite"/>
    </source>
</evidence>
<protein>
    <submittedName>
        <fullName evidence="2">Uncharacterized protein</fullName>
    </submittedName>
</protein>
<dbReference type="AlphaFoldDB" id="A0A7R7DQR3"/>
<evidence type="ECO:0000313" key="2">
    <source>
        <dbReference type="EMBL" id="BCJ35996.1"/>
    </source>
</evidence>
<feature type="region of interest" description="Disordered" evidence="1">
    <location>
        <begin position="1"/>
        <end position="20"/>
    </location>
</feature>
<dbReference type="EMBL" id="AP023355">
    <property type="protein sequence ID" value="BCJ35996.1"/>
    <property type="molecule type" value="Genomic_DNA"/>
</dbReference>
<reference evidence="2 3" key="1">
    <citation type="submission" date="2020-08" db="EMBL/GenBank/DDBJ databases">
        <title>Whole genome shotgun sequence of Actinocatenispora thailandica NBRC 105041.</title>
        <authorList>
            <person name="Komaki H."/>
            <person name="Tamura T."/>
        </authorList>
    </citation>
    <scope>NUCLEOTIDE SEQUENCE [LARGE SCALE GENOMIC DNA]</scope>
    <source>
        <strain evidence="2 3">NBRC 105041</strain>
    </source>
</reference>